<comment type="caution">
    <text evidence="1">The sequence shown here is derived from an EMBL/GenBank/DDBJ whole genome shotgun (WGS) entry which is preliminary data.</text>
</comment>
<proteinExistence type="predicted"/>
<dbReference type="AlphaFoldDB" id="A0A7X0J877"/>
<dbReference type="Proteomes" id="UP000521017">
    <property type="component" value="Unassembled WGS sequence"/>
</dbReference>
<organism evidence="1 2">
    <name type="scientific">Pedobacter cryoconitis</name>
    <dbReference type="NCBI Taxonomy" id="188932"/>
    <lineage>
        <taxon>Bacteria</taxon>
        <taxon>Pseudomonadati</taxon>
        <taxon>Bacteroidota</taxon>
        <taxon>Sphingobacteriia</taxon>
        <taxon>Sphingobacteriales</taxon>
        <taxon>Sphingobacteriaceae</taxon>
        <taxon>Pedobacter</taxon>
    </lineage>
</organism>
<evidence type="ECO:0000313" key="1">
    <source>
        <dbReference type="EMBL" id="MBB6502605.1"/>
    </source>
</evidence>
<gene>
    <name evidence="1" type="ORF">HDF25_004788</name>
</gene>
<sequence>MWVSEVRIYWCTERDKWINYGIINPQTAQKVTVSEIYNFAKNYLKVDYIFWGRQEPFYTKKVIPFLK</sequence>
<dbReference type="EMBL" id="JACHCC010000014">
    <property type="protein sequence ID" value="MBB6502605.1"/>
    <property type="molecule type" value="Genomic_DNA"/>
</dbReference>
<evidence type="ECO:0000313" key="2">
    <source>
        <dbReference type="Proteomes" id="UP000521017"/>
    </source>
</evidence>
<accession>A0A7X0J877</accession>
<protein>
    <submittedName>
        <fullName evidence="1">Uncharacterized protein</fullName>
    </submittedName>
</protein>
<reference evidence="1 2" key="1">
    <citation type="submission" date="2020-08" db="EMBL/GenBank/DDBJ databases">
        <title>Genomic Encyclopedia of Type Strains, Phase IV (KMG-V): Genome sequencing to study the core and pangenomes of soil and plant-associated prokaryotes.</title>
        <authorList>
            <person name="Whitman W."/>
        </authorList>
    </citation>
    <scope>NUCLEOTIDE SEQUENCE [LARGE SCALE GENOMIC DNA]</scope>
    <source>
        <strain evidence="1 2">M2T3</strain>
    </source>
</reference>
<name>A0A7X0J877_9SPHI</name>